<organism evidence="11 12">
    <name type="scientific">Patiria miniata</name>
    <name type="common">Bat star</name>
    <name type="synonym">Asterina miniata</name>
    <dbReference type="NCBI Taxonomy" id="46514"/>
    <lineage>
        <taxon>Eukaryota</taxon>
        <taxon>Metazoa</taxon>
        <taxon>Echinodermata</taxon>
        <taxon>Eleutherozoa</taxon>
        <taxon>Asterozoa</taxon>
        <taxon>Asteroidea</taxon>
        <taxon>Valvatacea</taxon>
        <taxon>Valvatida</taxon>
        <taxon>Asterinidae</taxon>
        <taxon>Patiria</taxon>
    </lineage>
</organism>
<feature type="domain" description="C2H2-type" evidence="10">
    <location>
        <begin position="152"/>
        <end position="180"/>
    </location>
</feature>
<evidence type="ECO:0000256" key="4">
    <source>
        <dbReference type="ARBA" id="ARBA00022771"/>
    </source>
</evidence>
<feature type="domain" description="C2H2-type" evidence="10">
    <location>
        <begin position="743"/>
        <end position="767"/>
    </location>
</feature>
<dbReference type="RefSeq" id="XP_038056257.1">
    <property type="nucleotide sequence ID" value="XM_038200329.1"/>
</dbReference>
<keyword evidence="6" id="KW-0238">DNA-binding</keyword>
<dbReference type="PANTHER" id="PTHR24376:SF243">
    <property type="entry name" value="C2H2-TYPE DOMAIN-CONTAINING PROTEIN"/>
    <property type="match status" value="1"/>
</dbReference>
<feature type="domain" description="C2H2-type" evidence="10">
    <location>
        <begin position="511"/>
        <end position="538"/>
    </location>
</feature>
<dbReference type="PROSITE" id="PS00028">
    <property type="entry name" value="ZINC_FINGER_C2H2_1"/>
    <property type="match status" value="24"/>
</dbReference>
<feature type="region of interest" description="Disordered" evidence="9">
    <location>
        <begin position="1297"/>
        <end position="1324"/>
    </location>
</feature>
<evidence type="ECO:0000256" key="2">
    <source>
        <dbReference type="ARBA" id="ARBA00022723"/>
    </source>
</evidence>
<dbReference type="EnsemblMetazoa" id="XM_038200330.1">
    <property type="protein sequence ID" value="XP_038056258.1"/>
    <property type="gene ID" value="LOC119728201"/>
</dbReference>
<dbReference type="PANTHER" id="PTHR24376">
    <property type="entry name" value="ZINC FINGER PROTEIN"/>
    <property type="match status" value="1"/>
</dbReference>
<dbReference type="GO" id="GO:0008270">
    <property type="term" value="F:zinc ion binding"/>
    <property type="evidence" value="ECO:0007669"/>
    <property type="project" value="UniProtKB-KW"/>
</dbReference>
<feature type="domain" description="C2H2-type" evidence="10">
    <location>
        <begin position="567"/>
        <end position="594"/>
    </location>
</feature>
<dbReference type="Pfam" id="PF13912">
    <property type="entry name" value="zf-C2H2_6"/>
    <property type="match status" value="1"/>
</dbReference>
<feature type="compositionally biased region" description="Basic and acidic residues" evidence="9">
    <location>
        <begin position="188"/>
        <end position="203"/>
    </location>
</feature>
<dbReference type="FunFam" id="3.30.160.60:FF:000202">
    <property type="entry name" value="Zinc finger protein 574"/>
    <property type="match status" value="1"/>
</dbReference>
<evidence type="ECO:0000256" key="9">
    <source>
        <dbReference type="SAM" id="MobiDB-lite"/>
    </source>
</evidence>
<feature type="compositionally biased region" description="Polar residues" evidence="9">
    <location>
        <begin position="229"/>
        <end position="240"/>
    </location>
</feature>
<keyword evidence="3" id="KW-0677">Repeat</keyword>
<feature type="domain" description="C2H2-type" evidence="10">
    <location>
        <begin position="38"/>
        <end position="67"/>
    </location>
</feature>
<feature type="region of interest" description="Disordered" evidence="9">
    <location>
        <begin position="424"/>
        <end position="469"/>
    </location>
</feature>
<feature type="domain" description="C2H2-type" evidence="10">
    <location>
        <begin position="539"/>
        <end position="566"/>
    </location>
</feature>
<dbReference type="SUPFAM" id="SSF57667">
    <property type="entry name" value="beta-beta-alpha zinc fingers"/>
    <property type="match status" value="12"/>
</dbReference>
<evidence type="ECO:0000256" key="3">
    <source>
        <dbReference type="ARBA" id="ARBA00022737"/>
    </source>
</evidence>
<dbReference type="Pfam" id="PF13894">
    <property type="entry name" value="zf-C2H2_4"/>
    <property type="match status" value="1"/>
</dbReference>
<evidence type="ECO:0000256" key="6">
    <source>
        <dbReference type="ARBA" id="ARBA00023125"/>
    </source>
</evidence>
<dbReference type="FunFam" id="3.30.160.60:FF:000690">
    <property type="entry name" value="Zinc finger protein 354C"/>
    <property type="match status" value="1"/>
</dbReference>
<dbReference type="Proteomes" id="UP000887568">
    <property type="component" value="Unplaced"/>
</dbReference>
<feature type="region of interest" description="Disordered" evidence="9">
    <location>
        <begin position="185"/>
        <end position="240"/>
    </location>
</feature>
<feature type="domain" description="C2H2-type" evidence="10">
    <location>
        <begin position="715"/>
        <end position="742"/>
    </location>
</feature>
<feature type="domain" description="C2H2-type" evidence="10">
    <location>
        <begin position="595"/>
        <end position="622"/>
    </location>
</feature>
<dbReference type="Pfam" id="PF00096">
    <property type="entry name" value="zf-C2H2"/>
    <property type="match status" value="9"/>
</dbReference>
<feature type="domain" description="C2H2-type" evidence="10">
    <location>
        <begin position="300"/>
        <end position="327"/>
    </location>
</feature>
<keyword evidence="2" id="KW-0479">Metal-binding</keyword>
<dbReference type="FunFam" id="3.30.160.60:FF:000072">
    <property type="entry name" value="zinc finger protein 143 isoform X1"/>
    <property type="match status" value="1"/>
</dbReference>
<feature type="compositionally biased region" description="Basic and acidic residues" evidence="9">
    <location>
        <begin position="424"/>
        <end position="444"/>
    </location>
</feature>
<keyword evidence="5" id="KW-0862">Zinc</keyword>
<evidence type="ECO:0000256" key="8">
    <source>
        <dbReference type="PROSITE-ProRule" id="PRU00042"/>
    </source>
</evidence>
<dbReference type="EnsemblMetazoa" id="XM_038200329.1">
    <property type="protein sequence ID" value="XP_038056257.1"/>
    <property type="gene ID" value="LOC119728201"/>
</dbReference>
<evidence type="ECO:0000259" key="10">
    <source>
        <dbReference type="PROSITE" id="PS50157"/>
    </source>
</evidence>
<accession>A0A913ZX80</accession>
<dbReference type="GeneID" id="119728201"/>
<protein>
    <recommendedName>
        <fullName evidence="10">C2H2-type domain-containing protein</fullName>
    </recommendedName>
</protein>
<feature type="domain" description="C2H2-type" evidence="10">
    <location>
        <begin position="1354"/>
        <end position="1381"/>
    </location>
</feature>
<sequence>MAFFFKTTSSTDYPTIKTEPVDETVPDGDNVSGMFGTSTCQECGFQFHNETYIEDHRRWHEHMRSKTSTARNGNANLAGETVAFGQPEMVLKPFACEYCGWRFILKKDMIHHVRTHTGEKPYACSECDKRFSRVHSLNQHKKVHDQESAACINCDKCSKSFGSMRSYVTHCKNAHKEQMQAKTTTHVETAEKAEVSHQTKESSPHNGAVTMTAQSSVSSPSVSGQAGSFKNSDTGNTSNTKHLKETAVDRNHKQFANFSETPLGGGKRGIRFTCQFCGWGFWDKKDKNQHEWTHTGHKPYYCKECCKSFSRSHTLKLHMRSHAGDRPYSCPHCSKSFTSANSLRLHNKVHAMVHKHRCTMCPKSFKRIADFRDHQREHLNSDPVMFARCYFPLGASDEVGTAKTALYPISLSFADSELAIPPKEEPGYRAHDISPKPAAQHDENSSSTSASELPSGPGIKSFQSQDNLQPELSVMDLPSTSEELQEKDRQILIDKYNKLISGPRRWREARFSCQYCDKAFHDKKDCREHQNTHTGFKPYECKVCGKRLSRQHSLKMHMMSHTGSKPYPCSYCNATFRDRSGQRSHELTHARNKKFKCKICQEIFQQESALARHLQAHQKRNPELFTECYPFGYDPRARGEVHLDWAEVETGHVTQNIVVSHEGDAQRKVTHEDVNVPRNIYRRPFRFNCTYCTQRFRDKRDWRQHEYTHTGFKPYSCKLCGKKLSRLHSLKKHMLTHSGENTVACEYCTQTFQNRSSLLSHQRHYHSLVLSHTCCICQMIHKELDDLECHIRGAHGKVVSEIVSKFLGDKMVDRTLAISNHSVPSEQPEYQRDNLISDKADPEDVIVKYLSKQEQQLNQSTATDIDKWLALHRLKFKCSFCDKRFRNKKDWQQHENTHTGYKPYTCNICGKKLSRIQSLKAHRLTHTNELPYVYQGFGESIRTNISLAGHEASKECKSSNAWLKTAAATHTTADEKEGLNENIDLEYLQVPSGPFFFKQQEPRPRPTDAGESMCLSNSSTWSDPRMRGLTKRYRCTYCGWQFSGSSIFRRHQCRHRRMIRKTGKNRLSCSNCKEIFHKKEQLEFHQRSCGFPCSLCAQRFKTMDKLKAHLEKSHADMEPKQQPCSEKEPGKLQPVWLSSSSTVDEDLPSNESTATDLSVVTAETHADNFQPHEVGVRDSKLVTTKLKSVENPKSTSSVSTKRRQTGAKHAVVTCRVCHKSFSHGYALKLHLMMHASETQYKCRQCTRCFSSKKALKKHVESHVSHHPTSGSAAMRTTSEIPACVSIPDALSGASGILIQEPSKPGSHSEQSEARRFKSQTPQTKPHKCVYCGWGFWTRKDCVIHERTHTGEKPYMCKTCGKSFARSYSLKLHSLTHDGLKPFRCSYCNKGFASGGYVRIHERIHTKEKPYECKGCTARFSCSSSLIRHEKSCRLEDDTTGKEVQS</sequence>
<keyword evidence="12" id="KW-1185">Reference proteome</keyword>
<keyword evidence="4 8" id="KW-0863">Zinc-finger</keyword>
<dbReference type="InterPro" id="IPR036236">
    <property type="entry name" value="Znf_C2H2_sf"/>
</dbReference>
<dbReference type="SMART" id="SM00355">
    <property type="entry name" value="ZnF_C2H2"/>
    <property type="match status" value="27"/>
</dbReference>
<feature type="domain" description="C2H2-type" evidence="10">
    <location>
        <begin position="328"/>
        <end position="351"/>
    </location>
</feature>
<dbReference type="GO" id="GO:0032502">
    <property type="term" value="P:developmental process"/>
    <property type="evidence" value="ECO:0007669"/>
    <property type="project" value="UniProtKB-ARBA"/>
</dbReference>
<dbReference type="InterPro" id="IPR013087">
    <property type="entry name" value="Znf_C2H2_type"/>
</dbReference>
<feature type="domain" description="C2H2-type" evidence="10">
    <location>
        <begin position="1326"/>
        <end position="1353"/>
    </location>
</feature>
<feature type="domain" description="C2H2-type" evidence="10">
    <location>
        <begin position="1033"/>
        <end position="1055"/>
    </location>
</feature>
<evidence type="ECO:0000313" key="12">
    <source>
        <dbReference type="Proteomes" id="UP000887568"/>
    </source>
</evidence>
<feature type="domain" description="C2H2-type" evidence="10">
    <location>
        <begin position="687"/>
        <end position="714"/>
    </location>
</feature>
<feature type="domain" description="C2H2-type" evidence="10">
    <location>
        <begin position="904"/>
        <end position="931"/>
    </location>
</feature>
<feature type="domain" description="C2H2-type" evidence="10">
    <location>
        <begin position="1410"/>
        <end position="1437"/>
    </location>
</feature>
<evidence type="ECO:0000313" key="11">
    <source>
        <dbReference type="EnsemblMetazoa" id="XP_038056258.1"/>
    </source>
</evidence>
<feature type="domain" description="C2H2-type" evidence="10">
    <location>
        <begin position="94"/>
        <end position="121"/>
    </location>
</feature>
<dbReference type="OrthoDB" id="4748970at2759"/>
<proteinExistence type="predicted"/>
<dbReference type="PROSITE" id="PS50157">
    <property type="entry name" value="ZINC_FINGER_C2H2_2"/>
    <property type="match status" value="25"/>
</dbReference>
<feature type="domain" description="C2H2-type" evidence="10">
    <location>
        <begin position="1382"/>
        <end position="1409"/>
    </location>
</feature>
<feature type="domain" description="C2H2-type" evidence="10">
    <location>
        <begin position="122"/>
        <end position="149"/>
    </location>
</feature>
<evidence type="ECO:0000256" key="7">
    <source>
        <dbReference type="ARBA" id="ARBA00023242"/>
    </source>
</evidence>
<dbReference type="FunFam" id="3.30.160.60:FF:000110">
    <property type="entry name" value="Zinc finger protein-like"/>
    <property type="match status" value="1"/>
</dbReference>
<evidence type="ECO:0000256" key="5">
    <source>
        <dbReference type="ARBA" id="ARBA00022833"/>
    </source>
</evidence>
<feature type="domain" description="C2H2-type" evidence="10">
    <location>
        <begin position="876"/>
        <end position="903"/>
    </location>
</feature>
<feature type="region of interest" description="Disordered" evidence="9">
    <location>
        <begin position="1111"/>
        <end position="1132"/>
    </location>
</feature>
<reference evidence="11" key="1">
    <citation type="submission" date="2022-11" db="UniProtKB">
        <authorList>
            <consortium name="EnsemblMetazoa"/>
        </authorList>
    </citation>
    <scope>IDENTIFICATION</scope>
</reference>
<keyword evidence="7" id="KW-0539">Nucleus</keyword>
<feature type="domain" description="C2H2-type" evidence="10">
    <location>
        <begin position="272"/>
        <end position="299"/>
    </location>
</feature>
<evidence type="ECO:0000256" key="1">
    <source>
        <dbReference type="ARBA" id="ARBA00004123"/>
    </source>
</evidence>
<dbReference type="FunFam" id="3.30.160.60:FF:000446">
    <property type="entry name" value="Zinc finger protein"/>
    <property type="match status" value="1"/>
</dbReference>
<name>A0A913ZX80_PATMI</name>
<feature type="compositionally biased region" description="Low complexity" evidence="9">
    <location>
        <begin position="213"/>
        <end position="228"/>
    </location>
</feature>
<feature type="domain" description="C2H2-type" evidence="10">
    <location>
        <begin position="1240"/>
        <end position="1267"/>
    </location>
</feature>
<dbReference type="Gene3D" id="3.30.160.60">
    <property type="entry name" value="Classic Zinc Finger"/>
    <property type="match status" value="21"/>
</dbReference>
<feature type="domain" description="C2H2-type" evidence="10">
    <location>
        <begin position="1212"/>
        <end position="1239"/>
    </location>
</feature>
<feature type="compositionally biased region" description="Basic and acidic residues" evidence="9">
    <location>
        <begin position="1111"/>
        <end position="1130"/>
    </location>
</feature>
<dbReference type="RefSeq" id="XP_038056258.1">
    <property type="nucleotide sequence ID" value="XM_038200330.1"/>
</dbReference>
<comment type="subcellular location">
    <subcellularLocation>
        <location evidence="1">Nucleus</location>
    </subcellularLocation>
</comment>
<dbReference type="FunFam" id="3.30.160.60:FF:002343">
    <property type="entry name" value="Zinc finger protein 33A"/>
    <property type="match status" value="4"/>
</dbReference>
<feature type="domain" description="C2H2-type" evidence="10">
    <location>
        <begin position="1091"/>
        <end position="1119"/>
    </location>
</feature>
<dbReference type="GO" id="GO:0000978">
    <property type="term" value="F:RNA polymerase II cis-regulatory region sequence-specific DNA binding"/>
    <property type="evidence" value="ECO:0007669"/>
    <property type="project" value="TreeGrafter"/>
</dbReference>
<dbReference type="OMA" id="QCSYCGW"/>
<dbReference type="GO" id="GO:0001228">
    <property type="term" value="F:DNA-binding transcription activator activity, RNA polymerase II-specific"/>
    <property type="evidence" value="ECO:0007669"/>
    <property type="project" value="TreeGrafter"/>
</dbReference>
<dbReference type="GO" id="GO:0005634">
    <property type="term" value="C:nucleus"/>
    <property type="evidence" value="ECO:0007669"/>
    <property type="project" value="UniProtKB-SubCell"/>
</dbReference>
<feature type="domain" description="C2H2-type" evidence="10">
    <location>
        <begin position="356"/>
        <end position="383"/>
    </location>
</feature>